<dbReference type="InterPro" id="IPR001404">
    <property type="entry name" value="Hsp90_fam"/>
</dbReference>
<dbReference type="CDD" id="cd16927">
    <property type="entry name" value="HATPase_Hsp90-like"/>
    <property type="match status" value="1"/>
</dbReference>
<keyword evidence="4 5" id="KW-0143">Chaperone</keyword>
<dbReference type="InterPro" id="IPR003594">
    <property type="entry name" value="HATPase_dom"/>
</dbReference>
<accession>A0ABN6VKD9</accession>
<sequence>MTKDAVTAEAPQAAQFGFEADVAQLLELMTHSVYSEREVFLRELISNAADACEKLRYESLSDERLAAEAGAPLVTIALDKEKRQLTVADNGVGMSHDELISALGAIANSGTRAFLDKLGQEGAGEGASLIGRFGVGFYSVFMVADLVEVATRRAGDDQAWLWSSQGKGTYSIAPLALDDAPKVGARVTLHLNAESDEFLEPWRIENIVREHSGAVSTPIDLIEEPGKEPRRIADGQALWTKPKSEITEEQYTDFYRQLSGSFDEPALTVHWRAEGRTEYTVLAFVPGSRPFDLFEPSRKSKSKLYVRRVLISRDVELLPAWLRFVRLVVDSADIPLNVSREMVQKSPVIASIGKAVATRLLQELKKLAENEPEKFATVWENFGSVLKEGLHEDPSRRDDLFAIARFTSTKSDGETRTLKDYVADLRENQTAIYYITGDDATRLATSPQLEGFRARGVEVLLLDDAVDAFWVTNALGFDGKPFKSVTQGAADIDAIALLDDSKEETPPAADVGDLVAALKETLSDAVEDVRVSTRLTESAACLVASEKGLDRQLARILAETGQKGLFGKPVLEINAKHPAVAALAASLREKGREGAADGLHLLLDLARVADGEAPVDPAAFAKRLSALIAKVA</sequence>
<evidence type="ECO:0000256" key="3">
    <source>
        <dbReference type="ARBA" id="ARBA00022840"/>
    </source>
</evidence>
<feature type="domain" description="Histidine kinase/HSP90-like ATPase" evidence="6">
    <location>
        <begin position="36"/>
        <end position="195"/>
    </location>
</feature>
<keyword evidence="5" id="KW-0346">Stress response</keyword>
<dbReference type="Gene3D" id="1.20.120.790">
    <property type="entry name" value="Heat shock protein 90, C-terminal domain"/>
    <property type="match status" value="1"/>
</dbReference>
<dbReference type="Proteomes" id="UP001317629">
    <property type="component" value="Chromosome"/>
</dbReference>
<dbReference type="InterPro" id="IPR020568">
    <property type="entry name" value="Ribosomal_Su5_D2-typ_SF"/>
</dbReference>
<evidence type="ECO:0000256" key="2">
    <source>
        <dbReference type="ARBA" id="ARBA00022741"/>
    </source>
</evidence>
<dbReference type="InterPro" id="IPR020575">
    <property type="entry name" value="Hsp90_N"/>
</dbReference>
<evidence type="ECO:0000256" key="4">
    <source>
        <dbReference type="ARBA" id="ARBA00023186"/>
    </source>
</evidence>
<comment type="subunit">
    <text evidence="5">Homodimer.</text>
</comment>
<comment type="function">
    <text evidence="5">Molecular chaperone. Has ATPase activity.</text>
</comment>
<comment type="similarity">
    <text evidence="1 5">Belongs to the heat shock protein 90 family.</text>
</comment>
<reference evidence="7 8" key="1">
    <citation type="journal article" date="2023" name="Int. J. Syst. Evol. Microbiol.">
        <title>Methylocystis iwaonis sp. nov., a type II methane-oxidizing bacterium from surface soil of a rice paddy field in Japan, and emended description of the genus Methylocystis (ex Whittenbury et al. 1970) Bowman et al. 1993.</title>
        <authorList>
            <person name="Kaise H."/>
            <person name="Sawadogo J.B."/>
            <person name="Alam M.S."/>
            <person name="Ueno C."/>
            <person name="Dianou D."/>
            <person name="Shinjo R."/>
            <person name="Asakawa S."/>
        </authorList>
    </citation>
    <scope>NUCLEOTIDE SEQUENCE [LARGE SCALE GENOMIC DNA]</scope>
    <source>
        <strain evidence="7 8">SS37A-Re</strain>
    </source>
</reference>
<dbReference type="HAMAP" id="MF_00505">
    <property type="entry name" value="HSP90"/>
    <property type="match status" value="1"/>
</dbReference>
<dbReference type="Pfam" id="PF00183">
    <property type="entry name" value="HSP90"/>
    <property type="match status" value="1"/>
</dbReference>
<proteinExistence type="inferred from homology"/>
<keyword evidence="3 5" id="KW-0067">ATP-binding</keyword>
<dbReference type="PIRSF" id="PIRSF002583">
    <property type="entry name" value="Hsp90"/>
    <property type="match status" value="1"/>
</dbReference>
<keyword evidence="5" id="KW-0963">Cytoplasm</keyword>
<keyword evidence="2 5" id="KW-0547">Nucleotide-binding</keyword>
<dbReference type="SMART" id="SM00387">
    <property type="entry name" value="HATPase_c"/>
    <property type="match status" value="1"/>
</dbReference>
<comment type="subcellular location">
    <subcellularLocation>
        <location evidence="5">Cytoplasm</location>
    </subcellularLocation>
</comment>
<gene>
    <name evidence="5 7" type="primary">htpG</name>
    <name evidence="7" type="ORF">SS37A_25740</name>
</gene>
<dbReference type="Gene3D" id="3.30.565.10">
    <property type="entry name" value="Histidine kinase-like ATPase, C-terminal domain"/>
    <property type="match status" value="1"/>
</dbReference>
<evidence type="ECO:0000259" key="6">
    <source>
        <dbReference type="SMART" id="SM00387"/>
    </source>
</evidence>
<dbReference type="EMBL" id="AP027142">
    <property type="protein sequence ID" value="BDV35045.1"/>
    <property type="molecule type" value="Genomic_DNA"/>
</dbReference>
<dbReference type="Gene3D" id="3.40.50.11260">
    <property type="match status" value="1"/>
</dbReference>
<dbReference type="Pfam" id="PF13589">
    <property type="entry name" value="HATPase_c_3"/>
    <property type="match status" value="1"/>
</dbReference>
<dbReference type="InterPro" id="IPR036890">
    <property type="entry name" value="HATPase_C_sf"/>
</dbReference>
<evidence type="ECO:0000256" key="5">
    <source>
        <dbReference type="HAMAP-Rule" id="MF_00505"/>
    </source>
</evidence>
<dbReference type="SUPFAM" id="SSF54211">
    <property type="entry name" value="Ribosomal protein S5 domain 2-like"/>
    <property type="match status" value="1"/>
</dbReference>
<feature type="region of interest" description="A; substrate-binding" evidence="5">
    <location>
        <begin position="1"/>
        <end position="340"/>
    </location>
</feature>
<name>A0ABN6VKD9_9HYPH</name>
<evidence type="ECO:0000313" key="8">
    <source>
        <dbReference type="Proteomes" id="UP001317629"/>
    </source>
</evidence>
<evidence type="ECO:0000256" key="1">
    <source>
        <dbReference type="ARBA" id="ARBA00008239"/>
    </source>
</evidence>
<keyword evidence="8" id="KW-1185">Reference proteome</keyword>
<evidence type="ECO:0000313" key="7">
    <source>
        <dbReference type="EMBL" id="BDV35045.1"/>
    </source>
</evidence>
<protein>
    <recommendedName>
        <fullName evidence="5">Chaperone protein HtpG</fullName>
    </recommendedName>
    <alternativeName>
        <fullName evidence="5">Heat shock protein HtpG</fullName>
    </alternativeName>
    <alternativeName>
        <fullName evidence="5">High temperature protein G</fullName>
    </alternativeName>
</protein>
<dbReference type="InterPro" id="IPR037196">
    <property type="entry name" value="HSP90_C"/>
</dbReference>
<dbReference type="RefSeq" id="WP_281928371.1">
    <property type="nucleotide sequence ID" value="NZ_AP027142.1"/>
</dbReference>
<organism evidence="7 8">
    <name type="scientific">Methylocystis iwaonis</name>
    <dbReference type="NCBI Taxonomy" id="2885079"/>
    <lineage>
        <taxon>Bacteria</taxon>
        <taxon>Pseudomonadati</taxon>
        <taxon>Pseudomonadota</taxon>
        <taxon>Alphaproteobacteria</taxon>
        <taxon>Hyphomicrobiales</taxon>
        <taxon>Methylocystaceae</taxon>
        <taxon>Methylocystis</taxon>
    </lineage>
</organism>
<dbReference type="SUPFAM" id="SSF55874">
    <property type="entry name" value="ATPase domain of HSP90 chaperone/DNA topoisomerase II/histidine kinase"/>
    <property type="match status" value="1"/>
</dbReference>
<comment type="caution">
    <text evidence="5">Lacks conserved residue(s) required for the propagation of feature annotation.</text>
</comment>
<dbReference type="SUPFAM" id="SSF110942">
    <property type="entry name" value="HSP90 C-terminal domain"/>
    <property type="match status" value="1"/>
</dbReference>
<dbReference type="NCBIfam" id="NF003555">
    <property type="entry name" value="PRK05218.1"/>
    <property type="match status" value="1"/>
</dbReference>
<dbReference type="PANTHER" id="PTHR11528">
    <property type="entry name" value="HEAT SHOCK PROTEIN 90 FAMILY MEMBER"/>
    <property type="match status" value="1"/>
</dbReference>
<dbReference type="PRINTS" id="PR00775">
    <property type="entry name" value="HEATSHOCK90"/>
</dbReference>
<dbReference type="Gene3D" id="3.30.230.80">
    <property type="match status" value="1"/>
</dbReference>
<feature type="region of interest" description="C" evidence="5">
    <location>
        <begin position="556"/>
        <end position="632"/>
    </location>
</feature>